<proteinExistence type="predicted"/>
<dbReference type="InterPro" id="IPR050951">
    <property type="entry name" value="Retrovirus_Pol_polyprotein"/>
</dbReference>
<dbReference type="Pfam" id="PF17921">
    <property type="entry name" value="Integrase_H2C2"/>
    <property type="match status" value="1"/>
</dbReference>
<dbReference type="InterPro" id="IPR041588">
    <property type="entry name" value="Integrase_H2C2"/>
</dbReference>
<feature type="non-terminal residue" evidence="2">
    <location>
        <position position="1"/>
    </location>
</feature>
<feature type="domain" description="Integrase zinc-binding" evidence="1">
    <location>
        <begin position="4"/>
        <end position="58"/>
    </location>
</feature>
<name>A0A1Y2I7P0_TRAC3</name>
<evidence type="ECO:0000313" key="3">
    <source>
        <dbReference type="Proteomes" id="UP000193067"/>
    </source>
</evidence>
<dbReference type="STRING" id="1353009.A0A1Y2I7P0"/>
<sequence length="124" mass="14311">VITDHSRRTQLVAEAHNTAGHRGRDATYKTLSDRYYWPDMYSEVAWFVRSCNACQFHSKQRTLTPLSPTVSPCVFRRFVADTVHMPGGFLLHVSCSTSKWPEAKAVKRNTSRVWARFLYEDVIC</sequence>
<dbReference type="AlphaFoldDB" id="A0A1Y2I7P0"/>
<organism evidence="2 3">
    <name type="scientific">Trametes coccinea (strain BRFM310)</name>
    <name type="common">Pycnoporus coccineus</name>
    <dbReference type="NCBI Taxonomy" id="1353009"/>
    <lineage>
        <taxon>Eukaryota</taxon>
        <taxon>Fungi</taxon>
        <taxon>Dikarya</taxon>
        <taxon>Basidiomycota</taxon>
        <taxon>Agaricomycotina</taxon>
        <taxon>Agaricomycetes</taxon>
        <taxon>Polyporales</taxon>
        <taxon>Polyporaceae</taxon>
        <taxon>Trametes</taxon>
    </lineage>
</organism>
<feature type="non-terminal residue" evidence="2">
    <location>
        <position position="124"/>
    </location>
</feature>
<dbReference type="PANTHER" id="PTHR37984:SF5">
    <property type="entry name" value="PROTEIN NYNRIN-LIKE"/>
    <property type="match status" value="1"/>
</dbReference>
<dbReference type="Gene3D" id="1.10.340.70">
    <property type="match status" value="1"/>
</dbReference>
<evidence type="ECO:0000313" key="2">
    <source>
        <dbReference type="EMBL" id="OSC96482.1"/>
    </source>
</evidence>
<evidence type="ECO:0000259" key="1">
    <source>
        <dbReference type="Pfam" id="PF17921"/>
    </source>
</evidence>
<protein>
    <recommendedName>
        <fullName evidence="1">Integrase zinc-binding domain-containing protein</fullName>
    </recommendedName>
</protein>
<gene>
    <name evidence="2" type="ORF">PYCCODRAFT_1340325</name>
</gene>
<dbReference type="OrthoDB" id="2790161at2759"/>
<keyword evidence="3" id="KW-1185">Reference proteome</keyword>
<dbReference type="EMBL" id="KZ084180">
    <property type="protein sequence ID" value="OSC96482.1"/>
    <property type="molecule type" value="Genomic_DNA"/>
</dbReference>
<dbReference type="PANTHER" id="PTHR37984">
    <property type="entry name" value="PROTEIN CBG26694"/>
    <property type="match status" value="1"/>
</dbReference>
<accession>A0A1Y2I7P0</accession>
<dbReference type="Proteomes" id="UP000193067">
    <property type="component" value="Unassembled WGS sequence"/>
</dbReference>
<reference evidence="2 3" key="1">
    <citation type="journal article" date="2015" name="Biotechnol. Biofuels">
        <title>Enhanced degradation of softwood versus hardwood by the white-rot fungus Pycnoporus coccineus.</title>
        <authorList>
            <person name="Couturier M."/>
            <person name="Navarro D."/>
            <person name="Chevret D."/>
            <person name="Henrissat B."/>
            <person name="Piumi F."/>
            <person name="Ruiz-Duenas F.J."/>
            <person name="Martinez A.T."/>
            <person name="Grigoriev I.V."/>
            <person name="Riley R."/>
            <person name="Lipzen A."/>
            <person name="Berrin J.G."/>
            <person name="Master E.R."/>
            <person name="Rosso M.N."/>
        </authorList>
    </citation>
    <scope>NUCLEOTIDE SEQUENCE [LARGE SCALE GENOMIC DNA]</scope>
    <source>
        <strain evidence="2 3">BRFM310</strain>
    </source>
</reference>